<feature type="compositionally biased region" description="Basic and acidic residues" evidence="1">
    <location>
        <begin position="144"/>
        <end position="156"/>
    </location>
</feature>
<feature type="compositionally biased region" description="Polar residues" evidence="1">
    <location>
        <begin position="220"/>
        <end position="238"/>
    </location>
</feature>
<reference evidence="2" key="1">
    <citation type="submission" date="2021-01" db="EMBL/GenBank/DDBJ databases">
        <authorList>
            <person name="Zahm M."/>
            <person name="Roques C."/>
            <person name="Cabau C."/>
            <person name="Klopp C."/>
            <person name="Donnadieu C."/>
            <person name="Jouanno E."/>
            <person name="Lampietro C."/>
            <person name="Louis A."/>
            <person name="Herpin A."/>
            <person name="Echchiki A."/>
            <person name="Berthelot C."/>
            <person name="Parey E."/>
            <person name="Roest-Crollius H."/>
            <person name="Braasch I."/>
            <person name="Postlethwait J."/>
            <person name="Bobe J."/>
            <person name="Montfort J."/>
            <person name="Bouchez O."/>
            <person name="Begum T."/>
            <person name="Mejri S."/>
            <person name="Adams A."/>
            <person name="Chen W.-J."/>
            <person name="Guiguen Y."/>
        </authorList>
    </citation>
    <scope>NUCLEOTIDE SEQUENCE</scope>
    <source>
        <strain evidence="2">YG-15Mar2019-1</strain>
        <tissue evidence="2">Brain</tissue>
    </source>
</reference>
<feature type="region of interest" description="Disordered" evidence="1">
    <location>
        <begin position="484"/>
        <end position="508"/>
    </location>
</feature>
<feature type="compositionally biased region" description="Polar residues" evidence="1">
    <location>
        <begin position="120"/>
        <end position="134"/>
    </location>
</feature>
<feature type="region of interest" description="Disordered" evidence="1">
    <location>
        <begin position="1"/>
        <end position="189"/>
    </location>
</feature>
<feature type="compositionally biased region" description="Basic and acidic residues" evidence="1">
    <location>
        <begin position="166"/>
        <end position="189"/>
    </location>
</feature>
<evidence type="ECO:0000256" key="1">
    <source>
        <dbReference type="SAM" id="MobiDB-lite"/>
    </source>
</evidence>
<dbReference type="GO" id="GO:0003779">
    <property type="term" value="F:actin binding"/>
    <property type="evidence" value="ECO:0007669"/>
    <property type="project" value="UniProtKB-ARBA"/>
</dbReference>
<proteinExistence type="predicted"/>
<dbReference type="PANTHER" id="PTHR18949:SF1">
    <property type="entry name" value="LYMPHOCYTE-SPECIFIC PROTEIN 1"/>
    <property type="match status" value="1"/>
</dbReference>
<gene>
    <name evidence="2" type="ORF">MATL_G00142620</name>
</gene>
<sequence length="544" mass="62779">MSHAIIRRSSSKQGLQNLLRMTAQRSIEDAEEIERERRRRAREAFRRQTSETGLGGTAEEEGSLEDCRPPGANSPFEGEVKASNLEVLEEDEGFSDWTQKLERRRQGRLEEQRQDRSAPHNGTPTSTGVPTSWQRQEEEEEEEWERKERGRYRQREEEQEDEDEEMKVSLKSKQEKRVPDEKVKEKKEVKTSFVSKVFLQQEMRHSFSNGDAAGEGVTSHLVTTKRTPRSLSQVQEGQDGSGVVLETEQRLEKIRRSHQEKESQELEQLRQRQAEAEAELEELKRRREERRRLREEEERRREEEEHQRQLKEEEERRRMKAEIERRRMEAADRRVRHLSNSSTEGDEPFTPLSPKSPTFKNESEERVTAENTSSITERTESLNRSLKKNNSAKKTPPPVAISRIDDRLEQYAQAIEISSKETKAARQALMDIPSPPEPVASKKSLFEAGEAWNQNAIKGVPSKDMEGLKDVKAGDVLHKKNLWESIRDNSTPGRSGLAGKGTPSGKRYKFVVTGHGKYEKMPVNGDDYDEYMSGKSTGLSHEES</sequence>
<feature type="compositionally biased region" description="Basic residues" evidence="1">
    <location>
        <begin position="1"/>
        <end position="10"/>
    </location>
</feature>
<accession>A0A9D3T344</accession>
<name>A0A9D3T344_MEGAT</name>
<feature type="compositionally biased region" description="Basic and acidic residues" evidence="1">
    <location>
        <begin position="247"/>
        <end position="333"/>
    </location>
</feature>
<comment type="caution">
    <text evidence="2">The sequence shown here is derived from an EMBL/GenBank/DDBJ whole genome shotgun (WGS) entry which is preliminary data.</text>
</comment>
<evidence type="ECO:0000313" key="3">
    <source>
        <dbReference type="Proteomes" id="UP001046870"/>
    </source>
</evidence>
<evidence type="ECO:0008006" key="4">
    <source>
        <dbReference type="Google" id="ProtNLM"/>
    </source>
</evidence>
<dbReference type="InterPro" id="IPR006018">
    <property type="entry name" value="Caldesmon_LSP"/>
</dbReference>
<feature type="region of interest" description="Disordered" evidence="1">
    <location>
        <begin position="522"/>
        <end position="544"/>
    </location>
</feature>
<protein>
    <recommendedName>
        <fullName evidence="4">Non-muscle caldesmon</fullName>
    </recommendedName>
</protein>
<feature type="compositionally biased region" description="Polar residues" evidence="1">
    <location>
        <begin position="534"/>
        <end position="544"/>
    </location>
</feature>
<dbReference type="PANTHER" id="PTHR18949">
    <property type="entry name" value="CALDESMON"/>
    <property type="match status" value="1"/>
</dbReference>
<dbReference type="Pfam" id="PF02029">
    <property type="entry name" value="Caldesmon"/>
    <property type="match status" value="1"/>
</dbReference>
<evidence type="ECO:0000313" key="2">
    <source>
        <dbReference type="EMBL" id="KAG7468414.1"/>
    </source>
</evidence>
<organism evidence="2 3">
    <name type="scientific">Megalops atlanticus</name>
    <name type="common">Tarpon</name>
    <name type="synonym">Clupea gigantea</name>
    <dbReference type="NCBI Taxonomy" id="7932"/>
    <lineage>
        <taxon>Eukaryota</taxon>
        <taxon>Metazoa</taxon>
        <taxon>Chordata</taxon>
        <taxon>Craniata</taxon>
        <taxon>Vertebrata</taxon>
        <taxon>Euteleostomi</taxon>
        <taxon>Actinopterygii</taxon>
        <taxon>Neopterygii</taxon>
        <taxon>Teleostei</taxon>
        <taxon>Elopiformes</taxon>
        <taxon>Megalopidae</taxon>
        <taxon>Megalops</taxon>
    </lineage>
</organism>
<feature type="compositionally biased region" description="Polar residues" evidence="1">
    <location>
        <begin position="369"/>
        <end position="384"/>
    </location>
</feature>
<dbReference type="EMBL" id="JAFDVH010000011">
    <property type="protein sequence ID" value="KAG7468414.1"/>
    <property type="molecule type" value="Genomic_DNA"/>
</dbReference>
<feature type="region of interest" description="Disordered" evidence="1">
    <location>
        <begin position="207"/>
        <end position="405"/>
    </location>
</feature>
<dbReference type="OrthoDB" id="9947942at2759"/>
<keyword evidence="3" id="KW-1185">Reference proteome</keyword>
<dbReference type="AlphaFoldDB" id="A0A9D3T344"/>
<dbReference type="Proteomes" id="UP001046870">
    <property type="component" value="Chromosome 11"/>
</dbReference>
<feature type="compositionally biased region" description="Basic and acidic residues" evidence="1">
    <location>
        <begin position="107"/>
        <end position="118"/>
    </location>
</feature>